<dbReference type="HAMAP" id="MF_00047">
    <property type="entry name" value="Dala_Dala_lig"/>
    <property type="match status" value="1"/>
</dbReference>
<name>A0ABW5NM30_9SPHI</name>
<comment type="cofactor">
    <cofactor evidence="2">
        <name>Mg(2+)</name>
        <dbReference type="ChEBI" id="CHEBI:18420"/>
    </cofactor>
</comment>
<evidence type="ECO:0000259" key="16">
    <source>
        <dbReference type="PROSITE" id="PS50975"/>
    </source>
</evidence>
<keyword evidence="10 14" id="KW-0133">Cell shape</keyword>
<keyword evidence="18" id="KW-1185">Reference proteome</keyword>
<dbReference type="EC" id="6.3.2.4" evidence="5 14"/>
<dbReference type="RefSeq" id="WP_380870291.1">
    <property type="nucleotide sequence ID" value="NZ_JBHUMA010000008.1"/>
</dbReference>
<dbReference type="InterPro" id="IPR013815">
    <property type="entry name" value="ATP_grasp_subdomain_1"/>
</dbReference>
<dbReference type="SUPFAM" id="SSF52440">
    <property type="entry name" value="PreATP-grasp domain"/>
    <property type="match status" value="1"/>
</dbReference>
<dbReference type="InterPro" id="IPR011127">
    <property type="entry name" value="Dala_Dala_lig_N"/>
</dbReference>
<evidence type="ECO:0000256" key="3">
    <source>
        <dbReference type="ARBA" id="ARBA00004496"/>
    </source>
</evidence>
<dbReference type="InterPro" id="IPR011095">
    <property type="entry name" value="Dala_Dala_lig_C"/>
</dbReference>
<dbReference type="PROSITE" id="PS00844">
    <property type="entry name" value="DALA_DALA_LIGASE_2"/>
    <property type="match status" value="1"/>
</dbReference>
<keyword evidence="12 14" id="KW-0961">Cell wall biogenesis/degradation</keyword>
<dbReference type="PANTHER" id="PTHR23132:SF23">
    <property type="entry name" value="D-ALANINE--D-ALANINE LIGASE B"/>
    <property type="match status" value="1"/>
</dbReference>
<evidence type="ECO:0000256" key="4">
    <source>
        <dbReference type="ARBA" id="ARBA00010871"/>
    </source>
</evidence>
<evidence type="ECO:0000256" key="11">
    <source>
        <dbReference type="ARBA" id="ARBA00022984"/>
    </source>
</evidence>
<keyword evidence="7 14" id="KW-0436">Ligase</keyword>
<comment type="pathway">
    <text evidence="14">Cell wall biogenesis; peptidoglycan biosynthesis.</text>
</comment>
<dbReference type="InterPro" id="IPR000291">
    <property type="entry name" value="D-Ala_lig_Van_CS"/>
</dbReference>
<evidence type="ECO:0000313" key="17">
    <source>
        <dbReference type="EMBL" id="MFD2600151.1"/>
    </source>
</evidence>
<evidence type="ECO:0000256" key="13">
    <source>
        <dbReference type="ARBA" id="ARBA00047614"/>
    </source>
</evidence>
<evidence type="ECO:0000313" key="18">
    <source>
        <dbReference type="Proteomes" id="UP001597393"/>
    </source>
</evidence>
<sequence>MKTKIALITGGYTAESEVSFKSSAFVYTQLDKSLYEVYEIAIMPEQWYYVNDAGIKFEINKQDFSLMMDGHVVKFDIAFIVLHGSPGEDGRLQGYFDMIGLPYTSCDALTSALTMNKGYTKAVLAGISDLYLADSVLLFASDRDSASQQVQDRLSLPFFVKPNAGGSSIGMTKVKAVSDLDEAIAKAYDAAHTGQQVLVEEFIEGREFSRGIFKNSKGELVVLPASEVITTREFFDFEAKYIPGLTDEITPADITDEQNDRSERIIKDVYRKLNCRGMVRVDFFLQSETDKFYFIEINTTPGQTEQSFIPQQVRAHGMSETEFYTEILEGALLVAKTNG</sequence>
<evidence type="ECO:0000256" key="8">
    <source>
        <dbReference type="ARBA" id="ARBA00022741"/>
    </source>
</evidence>
<dbReference type="InterPro" id="IPR005905">
    <property type="entry name" value="D_ala_D_ala"/>
</dbReference>
<dbReference type="SUPFAM" id="SSF56059">
    <property type="entry name" value="Glutathione synthetase ATP-binding domain-like"/>
    <property type="match status" value="1"/>
</dbReference>
<evidence type="ECO:0000256" key="1">
    <source>
        <dbReference type="ARBA" id="ARBA00001936"/>
    </source>
</evidence>
<reference evidence="18" key="1">
    <citation type="journal article" date="2019" name="Int. J. Syst. Evol. Microbiol.">
        <title>The Global Catalogue of Microorganisms (GCM) 10K type strain sequencing project: providing services to taxonomists for standard genome sequencing and annotation.</title>
        <authorList>
            <consortium name="The Broad Institute Genomics Platform"/>
            <consortium name="The Broad Institute Genome Sequencing Center for Infectious Disease"/>
            <person name="Wu L."/>
            <person name="Ma J."/>
        </authorList>
    </citation>
    <scope>NUCLEOTIDE SEQUENCE [LARGE SCALE GENOMIC DNA]</scope>
    <source>
        <strain evidence="18">KCTC 42248</strain>
    </source>
</reference>
<dbReference type="Proteomes" id="UP001597393">
    <property type="component" value="Unassembled WGS sequence"/>
</dbReference>
<dbReference type="PIRSF" id="PIRSF039102">
    <property type="entry name" value="Ddl/VanB"/>
    <property type="match status" value="1"/>
</dbReference>
<dbReference type="EMBL" id="JBHUMA010000008">
    <property type="protein sequence ID" value="MFD2600151.1"/>
    <property type="molecule type" value="Genomic_DNA"/>
</dbReference>
<dbReference type="Pfam" id="PF01820">
    <property type="entry name" value="Dala_Dala_lig_N"/>
    <property type="match status" value="1"/>
</dbReference>
<dbReference type="PANTHER" id="PTHR23132">
    <property type="entry name" value="D-ALANINE--D-ALANINE LIGASE"/>
    <property type="match status" value="1"/>
</dbReference>
<comment type="catalytic activity">
    <reaction evidence="13 14">
        <text>2 D-alanine + ATP = D-alanyl-D-alanine + ADP + phosphate + H(+)</text>
        <dbReference type="Rhea" id="RHEA:11224"/>
        <dbReference type="ChEBI" id="CHEBI:15378"/>
        <dbReference type="ChEBI" id="CHEBI:30616"/>
        <dbReference type="ChEBI" id="CHEBI:43474"/>
        <dbReference type="ChEBI" id="CHEBI:57416"/>
        <dbReference type="ChEBI" id="CHEBI:57822"/>
        <dbReference type="ChEBI" id="CHEBI:456216"/>
        <dbReference type="EC" id="6.3.2.4"/>
    </reaction>
</comment>
<dbReference type="PROSITE" id="PS00843">
    <property type="entry name" value="DALA_DALA_LIGASE_1"/>
    <property type="match status" value="1"/>
</dbReference>
<proteinExistence type="inferred from homology"/>
<evidence type="ECO:0000256" key="10">
    <source>
        <dbReference type="ARBA" id="ARBA00022960"/>
    </source>
</evidence>
<dbReference type="NCBIfam" id="NF002527">
    <property type="entry name" value="PRK01966.1-3"/>
    <property type="match status" value="1"/>
</dbReference>
<evidence type="ECO:0000256" key="6">
    <source>
        <dbReference type="ARBA" id="ARBA00022490"/>
    </source>
</evidence>
<dbReference type="NCBIfam" id="TIGR01205">
    <property type="entry name" value="D_ala_D_alaTIGR"/>
    <property type="match status" value="1"/>
</dbReference>
<dbReference type="InterPro" id="IPR016185">
    <property type="entry name" value="PreATP-grasp_dom_sf"/>
</dbReference>
<keyword evidence="8 15" id="KW-0547">Nucleotide-binding</keyword>
<protein>
    <recommendedName>
        <fullName evidence="5 14">D-alanine--D-alanine ligase</fullName>
        <ecNumber evidence="5 14">6.3.2.4</ecNumber>
    </recommendedName>
    <alternativeName>
        <fullName evidence="14">D-Ala-D-Ala ligase</fullName>
    </alternativeName>
    <alternativeName>
        <fullName evidence="14">D-alanylalanine synthetase</fullName>
    </alternativeName>
</protein>
<dbReference type="Gene3D" id="3.40.50.20">
    <property type="match status" value="1"/>
</dbReference>
<evidence type="ECO:0000256" key="7">
    <source>
        <dbReference type="ARBA" id="ARBA00022598"/>
    </source>
</evidence>
<comment type="subcellular location">
    <subcellularLocation>
        <location evidence="3 14">Cytoplasm</location>
    </subcellularLocation>
</comment>
<evidence type="ECO:0000256" key="15">
    <source>
        <dbReference type="PROSITE-ProRule" id="PRU00409"/>
    </source>
</evidence>
<comment type="function">
    <text evidence="14">Cell wall formation.</text>
</comment>
<evidence type="ECO:0000256" key="5">
    <source>
        <dbReference type="ARBA" id="ARBA00012216"/>
    </source>
</evidence>
<organism evidence="17 18">
    <name type="scientific">Sphingobacterium corticis</name>
    <dbReference type="NCBI Taxonomy" id="1812823"/>
    <lineage>
        <taxon>Bacteria</taxon>
        <taxon>Pseudomonadati</taxon>
        <taxon>Bacteroidota</taxon>
        <taxon>Sphingobacteriia</taxon>
        <taxon>Sphingobacteriales</taxon>
        <taxon>Sphingobacteriaceae</taxon>
        <taxon>Sphingobacterium</taxon>
    </lineage>
</organism>
<accession>A0ABW5NM30</accession>
<evidence type="ECO:0000256" key="2">
    <source>
        <dbReference type="ARBA" id="ARBA00001946"/>
    </source>
</evidence>
<keyword evidence="11 14" id="KW-0573">Peptidoglycan synthesis</keyword>
<dbReference type="Pfam" id="PF07478">
    <property type="entry name" value="Dala_Dala_lig_C"/>
    <property type="match status" value="1"/>
</dbReference>
<comment type="caution">
    <text evidence="17">The sequence shown here is derived from an EMBL/GenBank/DDBJ whole genome shotgun (WGS) entry which is preliminary data.</text>
</comment>
<dbReference type="Gene3D" id="3.30.470.20">
    <property type="entry name" value="ATP-grasp fold, B domain"/>
    <property type="match status" value="1"/>
</dbReference>
<comment type="similarity">
    <text evidence="4 14">Belongs to the D-alanine--D-alanine ligase family.</text>
</comment>
<evidence type="ECO:0000256" key="12">
    <source>
        <dbReference type="ARBA" id="ARBA00023316"/>
    </source>
</evidence>
<dbReference type="PROSITE" id="PS50975">
    <property type="entry name" value="ATP_GRASP"/>
    <property type="match status" value="1"/>
</dbReference>
<evidence type="ECO:0000256" key="14">
    <source>
        <dbReference type="HAMAP-Rule" id="MF_00047"/>
    </source>
</evidence>
<dbReference type="GO" id="GO:0008716">
    <property type="term" value="F:D-alanine-D-alanine ligase activity"/>
    <property type="evidence" value="ECO:0007669"/>
    <property type="project" value="UniProtKB-EC"/>
</dbReference>
<keyword evidence="9 15" id="KW-0067">ATP-binding</keyword>
<dbReference type="InterPro" id="IPR011761">
    <property type="entry name" value="ATP-grasp"/>
</dbReference>
<keyword evidence="6 14" id="KW-0963">Cytoplasm</keyword>
<dbReference type="Gene3D" id="3.30.1490.20">
    <property type="entry name" value="ATP-grasp fold, A domain"/>
    <property type="match status" value="1"/>
</dbReference>
<evidence type="ECO:0000256" key="9">
    <source>
        <dbReference type="ARBA" id="ARBA00022840"/>
    </source>
</evidence>
<dbReference type="NCBIfam" id="NF002378">
    <property type="entry name" value="PRK01372.1"/>
    <property type="match status" value="1"/>
</dbReference>
<comment type="cofactor">
    <cofactor evidence="1">
        <name>Mn(2+)</name>
        <dbReference type="ChEBI" id="CHEBI:29035"/>
    </cofactor>
</comment>
<gene>
    <name evidence="14" type="primary">ddl</name>
    <name evidence="17" type="ORF">ACFSQ3_14430</name>
</gene>
<feature type="domain" description="ATP-grasp" evidence="16">
    <location>
        <begin position="124"/>
        <end position="329"/>
    </location>
</feature>